<proteinExistence type="predicted"/>
<comment type="caution">
    <text evidence="2">The sequence shown here is derived from an EMBL/GenBank/DDBJ whole genome shotgun (WGS) entry which is preliminary data.</text>
</comment>
<feature type="region of interest" description="Disordered" evidence="1">
    <location>
        <begin position="1"/>
        <end position="26"/>
    </location>
</feature>
<reference evidence="2" key="1">
    <citation type="submission" date="2020-02" db="EMBL/GenBank/DDBJ databases">
        <authorList>
            <person name="Palmer J.M."/>
        </authorList>
    </citation>
    <scope>NUCLEOTIDE SEQUENCE</scope>
    <source>
        <strain evidence="2">EPUS1.4</strain>
        <tissue evidence="2">Thallus</tissue>
    </source>
</reference>
<evidence type="ECO:0000313" key="3">
    <source>
        <dbReference type="Proteomes" id="UP000606974"/>
    </source>
</evidence>
<gene>
    <name evidence="2" type="ORF">GJ744_012082</name>
</gene>
<feature type="compositionally biased region" description="Basic and acidic residues" evidence="1">
    <location>
        <begin position="1"/>
        <end position="12"/>
    </location>
</feature>
<organism evidence="2 3">
    <name type="scientific">Endocarpon pusillum</name>
    <dbReference type="NCBI Taxonomy" id="364733"/>
    <lineage>
        <taxon>Eukaryota</taxon>
        <taxon>Fungi</taxon>
        <taxon>Dikarya</taxon>
        <taxon>Ascomycota</taxon>
        <taxon>Pezizomycotina</taxon>
        <taxon>Eurotiomycetes</taxon>
        <taxon>Chaetothyriomycetidae</taxon>
        <taxon>Verrucariales</taxon>
        <taxon>Verrucariaceae</taxon>
        <taxon>Endocarpon</taxon>
    </lineage>
</organism>
<dbReference type="EMBL" id="JAACFV010000090">
    <property type="protein sequence ID" value="KAF7506274.1"/>
    <property type="molecule type" value="Genomic_DNA"/>
</dbReference>
<sequence>MERDRLNEEGRIHGASPRNPSNHNRFDLVAKPTGSAEASEAHGRDILFEHYLTATRQ</sequence>
<evidence type="ECO:0000256" key="1">
    <source>
        <dbReference type="SAM" id="MobiDB-lite"/>
    </source>
</evidence>
<keyword evidence="3" id="KW-1185">Reference proteome</keyword>
<protein>
    <submittedName>
        <fullName evidence="2">Uncharacterized protein</fullName>
    </submittedName>
</protein>
<dbReference type="Proteomes" id="UP000606974">
    <property type="component" value="Unassembled WGS sequence"/>
</dbReference>
<name>A0A8H7E0P1_9EURO</name>
<dbReference type="AlphaFoldDB" id="A0A8H7E0P1"/>
<accession>A0A8H7E0P1</accession>
<evidence type="ECO:0000313" key="2">
    <source>
        <dbReference type="EMBL" id="KAF7506274.1"/>
    </source>
</evidence>